<accession>A0A382E061</accession>
<gene>
    <name evidence="1" type="ORF">METZ01_LOCUS196990</name>
</gene>
<protein>
    <submittedName>
        <fullName evidence="1">Uncharacterized protein</fullName>
    </submittedName>
</protein>
<reference evidence="1" key="1">
    <citation type="submission" date="2018-05" db="EMBL/GenBank/DDBJ databases">
        <authorList>
            <person name="Lanie J.A."/>
            <person name="Ng W.-L."/>
            <person name="Kazmierczak K.M."/>
            <person name="Andrzejewski T.M."/>
            <person name="Davidsen T.M."/>
            <person name="Wayne K.J."/>
            <person name="Tettelin H."/>
            <person name="Glass J.I."/>
            <person name="Rusch D."/>
            <person name="Podicherti R."/>
            <person name="Tsui H.-C.T."/>
            <person name="Winkler M.E."/>
        </authorList>
    </citation>
    <scope>NUCLEOTIDE SEQUENCE</scope>
</reference>
<feature type="non-terminal residue" evidence="1">
    <location>
        <position position="38"/>
    </location>
</feature>
<evidence type="ECO:0000313" key="1">
    <source>
        <dbReference type="EMBL" id="SVB44136.1"/>
    </source>
</evidence>
<proteinExistence type="predicted"/>
<sequence length="38" mass="4201">MIIDSVGSFMGNGTPNTTFGIFRITLSSGNQMHMNMEY</sequence>
<organism evidence="1">
    <name type="scientific">marine metagenome</name>
    <dbReference type="NCBI Taxonomy" id="408172"/>
    <lineage>
        <taxon>unclassified sequences</taxon>
        <taxon>metagenomes</taxon>
        <taxon>ecological metagenomes</taxon>
    </lineage>
</organism>
<name>A0A382E061_9ZZZZ</name>
<dbReference type="EMBL" id="UINC01042036">
    <property type="protein sequence ID" value="SVB44136.1"/>
    <property type="molecule type" value="Genomic_DNA"/>
</dbReference>
<dbReference type="AlphaFoldDB" id="A0A382E061"/>